<evidence type="ECO:0000313" key="1">
    <source>
        <dbReference type="EMBL" id="TFD89898.1"/>
    </source>
</evidence>
<keyword evidence="2" id="KW-1185">Reference proteome</keyword>
<proteinExistence type="predicted"/>
<gene>
    <name evidence="1" type="ORF">E3T51_04100</name>
</gene>
<comment type="caution">
    <text evidence="1">The sequence shown here is derived from an EMBL/GenBank/DDBJ whole genome shotgun (WGS) entry which is preliminary data.</text>
</comment>
<dbReference type="Proteomes" id="UP000297626">
    <property type="component" value="Unassembled WGS sequence"/>
</dbReference>
<protein>
    <submittedName>
        <fullName evidence="1">Uncharacterized protein</fullName>
    </submittedName>
</protein>
<dbReference type="AlphaFoldDB" id="A0A4R9BSJ9"/>
<evidence type="ECO:0000313" key="2">
    <source>
        <dbReference type="Proteomes" id="UP000297626"/>
    </source>
</evidence>
<sequence>MSVYFEFTLSLLKEMPEVRAVPFGLPQVHTKREHDHVCTRSHVKLEVGMRKITKTLLGGSAVLATLLAGVGMAQASGDTPTSIERNGSTFYAEDQIDSVWQQVVQDYPEKLPAGIDFPALAPAFFHPVEEGDHLFEEGLTELIAARYWRCAWLDDSIQSSDQRSIAGQANASAALEKYSTLPEVSAAVDVPTYLEQIGTHAAASGEDIAAAEFRLDCGIYVETEATK</sequence>
<reference evidence="1 2" key="1">
    <citation type="submission" date="2019-03" db="EMBL/GenBank/DDBJ databases">
        <title>Genomics of glacier-inhabiting Cryobacterium strains.</title>
        <authorList>
            <person name="Liu Q."/>
            <person name="Xin Y.-H."/>
        </authorList>
    </citation>
    <scope>NUCLEOTIDE SEQUENCE [LARGE SCALE GENOMIC DNA]</scope>
    <source>
        <strain evidence="1 2">Sr54</strain>
    </source>
</reference>
<name>A0A4R9BSJ9_9MICO</name>
<dbReference type="EMBL" id="SOHN01000008">
    <property type="protein sequence ID" value="TFD89898.1"/>
    <property type="molecule type" value="Genomic_DNA"/>
</dbReference>
<accession>A0A4R9BSJ9</accession>
<organism evidence="1 2">
    <name type="scientific">Cryobacterium serini</name>
    <dbReference type="NCBI Taxonomy" id="1259201"/>
    <lineage>
        <taxon>Bacteria</taxon>
        <taxon>Bacillati</taxon>
        <taxon>Actinomycetota</taxon>
        <taxon>Actinomycetes</taxon>
        <taxon>Micrococcales</taxon>
        <taxon>Microbacteriaceae</taxon>
        <taxon>Cryobacterium</taxon>
    </lineage>
</organism>